<organism evidence="2 3">
    <name type="scientific">Ambispora leptoticha</name>
    <dbReference type="NCBI Taxonomy" id="144679"/>
    <lineage>
        <taxon>Eukaryota</taxon>
        <taxon>Fungi</taxon>
        <taxon>Fungi incertae sedis</taxon>
        <taxon>Mucoromycota</taxon>
        <taxon>Glomeromycotina</taxon>
        <taxon>Glomeromycetes</taxon>
        <taxon>Archaeosporales</taxon>
        <taxon>Ambisporaceae</taxon>
        <taxon>Ambispora</taxon>
    </lineage>
</organism>
<keyword evidence="3" id="KW-1185">Reference proteome</keyword>
<feature type="region of interest" description="Disordered" evidence="1">
    <location>
        <begin position="84"/>
        <end position="107"/>
    </location>
</feature>
<dbReference type="OrthoDB" id="277175at2759"/>
<name>A0A9N9HKV5_9GLOM</name>
<evidence type="ECO:0000313" key="3">
    <source>
        <dbReference type="Proteomes" id="UP000789508"/>
    </source>
</evidence>
<sequence length="107" mass="12348">EEQARFQGTRVTVAAFLEWREKFNKEKAEKERMEKGAAAYKREEAKKLKPTGRQLFEQDETLAKSDVTFMEEGDVTVDVSLFEHEDLGSDESSDEEEVLNLIRSNTD</sequence>
<evidence type="ECO:0000313" key="2">
    <source>
        <dbReference type="EMBL" id="CAG8692620.1"/>
    </source>
</evidence>
<dbReference type="InterPro" id="IPR040213">
    <property type="entry name" value="GIR2-like"/>
</dbReference>
<protein>
    <submittedName>
        <fullName evidence="2">3345_t:CDS:1</fullName>
    </submittedName>
</protein>
<evidence type="ECO:0000256" key="1">
    <source>
        <dbReference type="SAM" id="MobiDB-lite"/>
    </source>
</evidence>
<dbReference type="EMBL" id="CAJVPS010017173">
    <property type="protein sequence ID" value="CAG8692620.1"/>
    <property type="molecule type" value="Genomic_DNA"/>
</dbReference>
<gene>
    <name evidence="2" type="ORF">ALEPTO_LOCUS11262</name>
</gene>
<feature type="non-terminal residue" evidence="2">
    <location>
        <position position="1"/>
    </location>
</feature>
<accession>A0A9N9HKV5</accession>
<reference evidence="2" key="1">
    <citation type="submission" date="2021-06" db="EMBL/GenBank/DDBJ databases">
        <authorList>
            <person name="Kallberg Y."/>
            <person name="Tangrot J."/>
            <person name="Rosling A."/>
        </authorList>
    </citation>
    <scope>NUCLEOTIDE SEQUENCE</scope>
    <source>
        <strain evidence="2">FL130A</strain>
    </source>
</reference>
<feature type="compositionally biased region" description="Acidic residues" evidence="1">
    <location>
        <begin position="88"/>
        <end position="98"/>
    </location>
</feature>
<dbReference type="Proteomes" id="UP000789508">
    <property type="component" value="Unassembled WGS sequence"/>
</dbReference>
<dbReference type="PANTHER" id="PTHR12292">
    <property type="entry name" value="RWD DOMAIN-CONTAINING PROTEIN"/>
    <property type="match status" value="1"/>
</dbReference>
<comment type="caution">
    <text evidence="2">The sequence shown here is derived from an EMBL/GenBank/DDBJ whole genome shotgun (WGS) entry which is preliminary data.</text>
</comment>
<proteinExistence type="predicted"/>
<dbReference type="Gene3D" id="6.20.400.10">
    <property type="match status" value="1"/>
</dbReference>
<dbReference type="AlphaFoldDB" id="A0A9N9HKV5"/>